<dbReference type="KEGG" id="acip:CBP36_04370"/>
<reference evidence="2" key="1">
    <citation type="submission" date="2017-05" db="EMBL/GenBank/DDBJ databases">
        <title>Polyphasic characterization of four soil-derived phenanthrene-degrading Acidovorax strains and proposal of Acidovorax phenanthrenivorans sp. nov.</title>
        <authorList>
            <person name="Singleton D."/>
            <person name="Lee J."/>
            <person name="Dickey A.N."/>
            <person name="Stroud A."/>
            <person name="Scholl E.H."/>
            <person name="Wright F.A."/>
            <person name="Aitken M.D."/>
        </authorList>
    </citation>
    <scope>NUCLEOTIDE SEQUENCE</scope>
    <source>
        <strain evidence="2">P4</strain>
    </source>
</reference>
<dbReference type="GO" id="GO:0016757">
    <property type="term" value="F:glycosyltransferase activity"/>
    <property type="evidence" value="ECO:0007669"/>
    <property type="project" value="UniProtKB-KW"/>
</dbReference>
<dbReference type="AlphaFoldDB" id="A0A240TQH0"/>
<dbReference type="KEGG" id="acis:CBP35_14570"/>
<dbReference type="InterPro" id="IPR051910">
    <property type="entry name" value="ComF/GntX_DNA_util-trans"/>
</dbReference>
<protein>
    <submittedName>
        <fullName evidence="2">Amidophosphoribosyltransferase</fullName>
    </submittedName>
</protein>
<sequence length="240" mass="25880">MLYKMLAGTSRRIGALVDRLPSQCAVCHAWPARRVCDGCAARFAQPRARCTRCALVVPEGVSECGACLREPPGLDACFAAVDYGYPWAGAIAEFKFRSDPGWAKALATLLRSTPWVEPALDAADRVLPVPLSRERLQQRGFNQAALLARHIAGPKMDATLLLRLRATEAQSGLPRSQRLRNLQSAFAIEPQRAASVRGQRIVVVDDVMTTGATLNAAAQALREAGAAHITAIVVARTELN</sequence>
<organism evidence="2 3">
    <name type="scientific">Acidovorax carolinensis</name>
    <dbReference type="NCBI Taxonomy" id="553814"/>
    <lineage>
        <taxon>Bacteria</taxon>
        <taxon>Pseudomonadati</taxon>
        <taxon>Pseudomonadota</taxon>
        <taxon>Betaproteobacteria</taxon>
        <taxon>Burkholderiales</taxon>
        <taxon>Comamonadaceae</taxon>
        <taxon>Acidovorax</taxon>
    </lineage>
</organism>
<evidence type="ECO:0000256" key="1">
    <source>
        <dbReference type="ARBA" id="ARBA00008007"/>
    </source>
</evidence>
<name>A0A240TQH0_9BURK</name>
<dbReference type="EMBL" id="CP021366">
    <property type="protein sequence ID" value="ART58197.1"/>
    <property type="molecule type" value="Genomic_DNA"/>
</dbReference>
<accession>A0A240U9N4</accession>
<keyword evidence="3" id="KW-1185">Reference proteome</keyword>
<dbReference type="Proteomes" id="UP000194440">
    <property type="component" value="Chromosome"/>
</dbReference>
<dbReference type="CDD" id="cd06223">
    <property type="entry name" value="PRTases_typeI"/>
    <property type="match status" value="1"/>
</dbReference>
<gene>
    <name evidence="2" type="ORF">CBP36_04370</name>
</gene>
<comment type="similarity">
    <text evidence="1">Belongs to the ComF/GntX family.</text>
</comment>
<dbReference type="RefSeq" id="WP_086911477.1">
    <property type="nucleotide sequence ID" value="NZ_CP021359.1"/>
</dbReference>
<proteinExistence type="inferred from homology"/>
<dbReference type="Gene3D" id="3.40.50.2020">
    <property type="match status" value="1"/>
</dbReference>
<dbReference type="Pfam" id="PF00156">
    <property type="entry name" value="Pribosyltran"/>
    <property type="match status" value="1"/>
</dbReference>
<accession>A0A240TQH0</accession>
<evidence type="ECO:0000313" key="3">
    <source>
        <dbReference type="Proteomes" id="UP000194440"/>
    </source>
</evidence>
<dbReference type="OrthoDB" id="9793412at2"/>
<dbReference type="PANTHER" id="PTHR47505:SF1">
    <property type="entry name" value="DNA UTILIZATION PROTEIN YHGH"/>
    <property type="match status" value="1"/>
</dbReference>
<dbReference type="PANTHER" id="PTHR47505">
    <property type="entry name" value="DNA UTILIZATION PROTEIN YHGH"/>
    <property type="match status" value="1"/>
</dbReference>
<evidence type="ECO:0000313" key="2">
    <source>
        <dbReference type="EMBL" id="ART58197.1"/>
    </source>
</evidence>
<dbReference type="KEGG" id="acid:CBP33_03950"/>
<dbReference type="InterPro" id="IPR029057">
    <property type="entry name" value="PRTase-like"/>
</dbReference>
<dbReference type="InterPro" id="IPR000836">
    <property type="entry name" value="PRTase_dom"/>
</dbReference>
<dbReference type="SUPFAM" id="SSF53271">
    <property type="entry name" value="PRTase-like"/>
    <property type="match status" value="1"/>
</dbReference>